<gene>
    <name evidence="5" type="ORF">S06H3_48162</name>
</gene>
<comment type="cofactor">
    <cofactor evidence="1">
        <name>pyridoxal 5'-phosphate</name>
        <dbReference type="ChEBI" id="CHEBI:597326"/>
    </cofactor>
</comment>
<dbReference type="GO" id="GO:0004794">
    <property type="term" value="F:threonine deaminase activity"/>
    <property type="evidence" value="ECO:0007669"/>
    <property type="project" value="TreeGrafter"/>
</dbReference>
<dbReference type="InterPro" id="IPR001926">
    <property type="entry name" value="TrpB-like_PALP"/>
</dbReference>
<accession>X1Q9D9</accession>
<evidence type="ECO:0000256" key="3">
    <source>
        <dbReference type="ARBA" id="ARBA00023239"/>
    </source>
</evidence>
<organism evidence="5">
    <name type="scientific">marine sediment metagenome</name>
    <dbReference type="NCBI Taxonomy" id="412755"/>
    <lineage>
        <taxon>unclassified sequences</taxon>
        <taxon>metagenomes</taxon>
        <taxon>ecological metagenomes</taxon>
    </lineage>
</organism>
<evidence type="ECO:0000313" key="5">
    <source>
        <dbReference type="EMBL" id="GAI39889.1"/>
    </source>
</evidence>
<dbReference type="PANTHER" id="PTHR48078:SF19">
    <property type="entry name" value="ACT DOMAIN-CONTAINING PROTEIN"/>
    <property type="match status" value="1"/>
</dbReference>
<dbReference type="Gene3D" id="3.40.50.1100">
    <property type="match status" value="1"/>
</dbReference>
<feature type="non-terminal residue" evidence="5">
    <location>
        <position position="92"/>
    </location>
</feature>
<keyword evidence="2" id="KW-0663">Pyridoxal phosphate</keyword>
<keyword evidence="3" id="KW-0456">Lyase</keyword>
<reference evidence="5" key="1">
    <citation type="journal article" date="2014" name="Front. Microbiol.">
        <title>High frequency of phylogenetically diverse reductive dehalogenase-homologous genes in deep subseafloor sedimentary metagenomes.</title>
        <authorList>
            <person name="Kawai M."/>
            <person name="Futagami T."/>
            <person name="Toyoda A."/>
            <person name="Takaki Y."/>
            <person name="Nishi S."/>
            <person name="Hori S."/>
            <person name="Arai W."/>
            <person name="Tsubouchi T."/>
            <person name="Morono Y."/>
            <person name="Uchiyama I."/>
            <person name="Ito T."/>
            <person name="Fujiyama A."/>
            <person name="Inagaki F."/>
            <person name="Takami H."/>
        </authorList>
    </citation>
    <scope>NUCLEOTIDE SEQUENCE</scope>
    <source>
        <strain evidence="5">Expedition CK06-06</strain>
    </source>
</reference>
<evidence type="ECO:0000259" key="4">
    <source>
        <dbReference type="Pfam" id="PF00291"/>
    </source>
</evidence>
<dbReference type="InterPro" id="IPR050147">
    <property type="entry name" value="Ser/Thr_Dehydratase"/>
</dbReference>
<comment type="caution">
    <text evidence="5">The sequence shown here is derived from an EMBL/GenBank/DDBJ whole genome shotgun (WGS) entry which is preliminary data.</text>
</comment>
<dbReference type="AlphaFoldDB" id="X1Q9D9"/>
<sequence length="92" mass="9465">MVAGQGTIGLEIDEDAPLDLEAVLVPVGGGGLISGIALGLKYTRPQVEVIGVESYAAPTLTEALKAKKPVPIMPLPTCADSLSPRYTGDISF</sequence>
<dbReference type="GO" id="GO:0006567">
    <property type="term" value="P:L-threonine catabolic process"/>
    <property type="evidence" value="ECO:0007669"/>
    <property type="project" value="TreeGrafter"/>
</dbReference>
<name>X1Q9D9_9ZZZZ</name>
<dbReference type="GO" id="GO:0006565">
    <property type="term" value="P:L-serine catabolic process"/>
    <property type="evidence" value="ECO:0007669"/>
    <property type="project" value="TreeGrafter"/>
</dbReference>
<proteinExistence type="predicted"/>
<dbReference type="GO" id="GO:0009097">
    <property type="term" value="P:isoleucine biosynthetic process"/>
    <property type="evidence" value="ECO:0007669"/>
    <property type="project" value="TreeGrafter"/>
</dbReference>
<dbReference type="Pfam" id="PF00291">
    <property type="entry name" value="PALP"/>
    <property type="match status" value="1"/>
</dbReference>
<dbReference type="PANTHER" id="PTHR48078">
    <property type="entry name" value="THREONINE DEHYDRATASE, MITOCHONDRIAL-RELATED"/>
    <property type="match status" value="1"/>
</dbReference>
<feature type="domain" description="Tryptophan synthase beta chain-like PALP" evidence="4">
    <location>
        <begin position="2"/>
        <end position="85"/>
    </location>
</feature>
<dbReference type="EMBL" id="BARV01030311">
    <property type="protein sequence ID" value="GAI39889.1"/>
    <property type="molecule type" value="Genomic_DNA"/>
</dbReference>
<evidence type="ECO:0000256" key="1">
    <source>
        <dbReference type="ARBA" id="ARBA00001933"/>
    </source>
</evidence>
<dbReference type="SUPFAM" id="SSF53686">
    <property type="entry name" value="Tryptophan synthase beta subunit-like PLP-dependent enzymes"/>
    <property type="match status" value="1"/>
</dbReference>
<evidence type="ECO:0000256" key="2">
    <source>
        <dbReference type="ARBA" id="ARBA00022898"/>
    </source>
</evidence>
<protein>
    <recommendedName>
        <fullName evidence="4">Tryptophan synthase beta chain-like PALP domain-containing protein</fullName>
    </recommendedName>
</protein>
<dbReference type="InterPro" id="IPR036052">
    <property type="entry name" value="TrpB-like_PALP_sf"/>
</dbReference>
<dbReference type="GO" id="GO:0003941">
    <property type="term" value="F:L-serine ammonia-lyase activity"/>
    <property type="evidence" value="ECO:0007669"/>
    <property type="project" value="TreeGrafter"/>
</dbReference>